<comment type="caution">
    <text evidence="2">The sequence shown here is derived from an EMBL/GenBank/DDBJ whole genome shotgun (WGS) entry which is preliminary data.</text>
</comment>
<feature type="region of interest" description="Disordered" evidence="1">
    <location>
        <begin position="1"/>
        <end position="24"/>
    </location>
</feature>
<evidence type="ECO:0000313" key="2">
    <source>
        <dbReference type="EMBL" id="KAF9614299.1"/>
    </source>
</evidence>
<accession>A0A835ICF3</accession>
<proteinExistence type="predicted"/>
<dbReference type="AlphaFoldDB" id="A0A835ICF3"/>
<feature type="region of interest" description="Disordered" evidence="1">
    <location>
        <begin position="74"/>
        <end position="128"/>
    </location>
</feature>
<organism evidence="2 3">
    <name type="scientific">Coptis chinensis</name>
    <dbReference type="NCBI Taxonomy" id="261450"/>
    <lineage>
        <taxon>Eukaryota</taxon>
        <taxon>Viridiplantae</taxon>
        <taxon>Streptophyta</taxon>
        <taxon>Embryophyta</taxon>
        <taxon>Tracheophyta</taxon>
        <taxon>Spermatophyta</taxon>
        <taxon>Magnoliopsida</taxon>
        <taxon>Ranunculales</taxon>
        <taxon>Ranunculaceae</taxon>
        <taxon>Coptidoideae</taxon>
        <taxon>Coptis</taxon>
    </lineage>
</organism>
<gene>
    <name evidence="2" type="ORF">IFM89_017279</name>
</gene>
<keyword evidence="3" id="KW-1185">Reference proteome</keyword>
<sequence length="128" mass="13744">MVQYALGEPKLGNSPDEEGVGSNKGFLPSHTSYLASSLNLFENISSTSLTSTDLVAHRIKMDALDLGAVWSGKQGTPADPAETPAGKWFPEAGKSVSESSRRESISESTGKWQSETRLPRSTTAEWTI</sequence>
<dbReference type="Proteomes" id="UP000631114">
    <property type="component" value="Unassembled WGS sequence"/>
</dbReference>
<name>A0A835ICF3_9MAGN</name>
<feature type="compositionally biased region" description="Polar residues" evidence="1">
    <location>
        <begin position="109"/>
        <end position="128"/>
    </location>
</feature>
<protein>
    <submittedName>
        <fullName evidence="2">Uncharacterized protein</fullName>
    </submittedName>
</protein>
<dbReference type="EMBL" id="JADFTS010000003">
    <property type="protein sequence ID" value="KAF9614299.1"/>
    <property type="molecule type" value="Genomic_DNA"/>
</dbReference>
<evidence type="ECO:0000256" key="1">
    <source>
        <dbReference type="SAM" id="MobiDB-lite"/>
    </source>
</evidence>
<evidence type="ECO:0000313" key="3">
    <source>
        <dbReference type="Proteomes" id="UP000631114"/>
    </source>
</evidence>
<reference evidence="2 3" key="1">
    <citation type="submission" date="2020-10" db="EMBL/GenBank/DDBJ databases">
        <title>The Coptis chinensis genome and diversification of protoberbering-type alkaloids.</title>
        <authorList>
            <person name="Wang B."/>
            <person name="Shu S."/>
            <person name="Song C."/>
            <person name="Liu Y."/>
        </authorList>
    </citation>
    <scope>NUCLEOTIDE SEQUENCE [LARGE SCALE GENOMIC DNA]</scope>
    <source>
        <strain evidence="2">HL-2020</strain>
        <tissue evidence="2">Leaf</tissue>
    </source>
</reference>